<name>A0ABU0AV02_9BACI</name>
<dbReference type="PROSITE" id="PS50110">
    <property type="entry name" value="RESPONSE_REGULATORY"/>
    <property type="match status" value="1"/>
</dbReference>
<dbReference type="InterPro" id="IPR058245">
    <property type="entry name" value="NreC/VraR/RcsB-like_REC"/>
</dbReference>
<keyword evidence="4 9" id="KW-0238">DNA-binding</keyword>
<dbReference type="PANTHER" id="PTHR43214">
    <property type="entry name" value="TWO-COMPONENT RESPONSE REGULATOR"/>
    <property type="match status" value="1"/>
</dbReference>
<dbReference type="InterPro" id="IPR001789">
    <property type="entry name" value="Sig_transdc_resp-reg_receiver"/>
</dbReference>
<dbReference type="InterPro" id="IPR000792">
    <property type="entry name" value="Tscrpt_reg_LuxR_C"/>
</dbReference>
<evidence type="ECO:0000256" key="4">
    <source>
        <dbReference type="ARBA" id="ARBA00023125"/>
    </source>
</evidence>
<evidence type="ECO:0000256" key="1">
    <source>
        <dbReference type="ARBA" id="ARBA00004496"/>
    </source>
</evidence>
<dbReference type="Pfam" id="PF00196">
    <property type="entry name" value="GerE"/>
    <property type="match status" value="1"/>
</dbReference>
<evidence type="ECO:0000256" key="3">
    <source>
        <dbReference type="ARBA" id="ARBA00023015"/>
    </source>
</evidence>
<keyword evidence="10" id="KW-1185">Reference proteome</keyword>
<dbReference type="EMBL" id="JAUSUB010000052">
    <property type="protein sequence ID" value="MDQ0273815.1"/>
    <property type="molecule type" value="Genomic_DNA"/>
</dbReference>
<evidence type="ECO:0000259" key="8">
    <source>
        <dbReference type="PROSITE" id="PS50110"/>
    </source>
</evidence>
<accession>A0ABU0AV02</accession>
<feature type="domain" description="Response regulatory" evidence="8">
    <location>
        <begin position="6"/>
        <end position="122"/>
    </location>
</feature>
<dbReference type="PANTHER" id="PTHR43214:SF40">
    <property type="entry name" value="TRANSCRIPTIONAL REGULATORY PROTEIN LNRK"/>
    <property type="match status" value="1"/>
</dbReference>
<reference evidence="9 10" key="1">
    <citation type="submission" date="2023-07" db="EMBL/GenBank/DDBJ databases">
        <title>Genomic Encyclopedia of Type Strains, Phase IV (KMG-IV): sequencing the most valuable type-strain genomes for metagenomic binning, comparative biology and taxonomic classification.</title>
        <authorList>
            <person name="Goeker M."/>
        </authorList>
    </citation>
    <scope>NUCLEOTIDE SEQUENCE [LARGE SCALE GENOMIC DNA]</scope>
    <source>
        <strain evidence="9 10">DSM 23494</strain>
    </source>
</reference>
<organism evidence="9 10">
    <name type="scientific">Cytobacillus purgationiresistens</name>
    <dbReference type="NCBI Taxonomy" id="863449"/>
    <lineage>
        <taxon>Bacteria</taxon>
        <taxon>Bacillati</taxon>
        <taxon>Bacillota</taxon>
        <taxon>Bacilli</taxon>
        <taxon>Bacillales</taxon>
        <taxon>Bacillaceae</taxon>
        <taxon>Cytobacillus</taxon>
    </lineage>
</organism>
<dbReference type="SMART" id="SM00421">
    <property type="entry name" value="HTH_LUXR"/>
    <property type="match status" value="1"/>
</dbReference>
<dbReference type="CDD" id="cd17535">
    <property type="entry name" value="REC_NarL-like"/>
    <property type="match status" value="1"/>
</dbReference>
<dbReference type="SUPFAM" id="SSF52172">
    <property type="entry name" value="CheY-like"/>
    <property type="match status" value="1"/>
</dbReference>
<keyword evidence="3" id="KW-0805">Transcription regulation</keyword>
<evidence type="ECO:0000256" key="5">
    <source>
        <dbReference type="ARBA" id="ARBA00023163"/>
    </source>
</evidence>
<evidence type="ECO:0000259" key="7">
    <source>
        <dbReference type="PROSITE" id="PS50043"/>
    </source>
</evidence>
<protein>
    <submittedName>
        <fullName evidence="9">DNA-binding NarL/FixJ family response regulator</fullName>
    </submittedName>
</protein>
<comment type="caution">
    <text evidence="9">The sequence shown here is derived from an EMBL/GenBank/DDBJ whole genome shotgun (WGS) entry which is preliminary data.</text>
</comment>
<evidence type="ECO:0000256" key="6">
    <source>
        <dbReference type="PROSITE-ProRule" id="PRU00169"/>
    </source>
</evidence>
<feature type="modified residue" description="4-aspartylphosphate" evidence="6">
    <location>
        <position position="57"/>
    </location>
</feature>
<dbReference type="PRINTS" id="PR00038">
    <property type="entry name" value="HTHLUXR"/>
</dbReference>
<sequence>MASMIKVLLAEDQVMVRQGLKAMIETDDEIKVIGEADNGKKAVNLCEKQLFDVAILDIRMPEMDGIEAAKILRSRYPHMKILMLTTFDDNQYVLDALKLGVSGYMLKNGDTESLIRSIKSALSGGLSLEDQVAAKVMPVLLQKEYEEERQINPTLTPRERAILKCIGEGLNNKEVAERLGLSVGTVKNQTSHILDKLELRDRTQLAIYAIRHRLV</sequence>
<dbReference type="SMART" id="SM00448">
    <property type="entry name" value="REC"/>
    <property type="match status" value="1"/>
</dbReference>
<dbReference type="GO" id="GO:0003677">
    <property type="term" value="F:DNA binding"/>
    <property type="evidence" value="ECO:0007669"/>
    <property type="project" value="UniProtKB-KW"/>
</dbReference>
<dbReference type="Pfam" id="PF00072">
    <property type="entry name" value="Response_reg"/>
    <property type="match status" value="1"/>
</dbReference>
<dbReference type="SUPFAM" id="SSF46894">
    <property type="entry name" value="C-terminal effector domain of the bipartite response regulators"/>
    <property type="match status" value="1"/>
</dbReference>
<proteinExistence type="predicted"/>
<keyword evidence="2 6" id="KW-0597">Phosphoprotein</keyword>
<comment type="subcellular location">
    <subcellularLocation>
        <location evidence="1">Cytoplasm</location>
    </subcellularLocation>
</comment>
<evidence type="ECO:0000313" key="9">
    <source>
        <dbReference type="EMBL" id="MDQ0273815.1"/>
    </source>
</evidence>
<dbReference type="Gene3D" id="3.40.50.2300">
    <property type="match status" value="1"/>
</dbReference>
<dbReference type="InterPro" id="IPR011006">
    <property type="entry name" value="CheY-like_superfamily"/>
</dbReference>
<keyword evidence="5" id="KW-0804">Transcription</keyword>
<evidence type="ECO:0000313" key="10">
    <source>
        <dbReference type="Proteomes" id="UP001238088"/>
    </source>
</evidence>
<dbReference type="InterPro" id="IPR039420">
    <property type="entry name" value="WalR-like"/>
</dbReference>
<dbReference type="PROSITE" id="PS50043">
    <property type="entry name" value="HTH_LUXR_2"/>
    <property type="match status" value="1"/>
</dbReference>
<gene>
    <name evidence="9" type="ORF">J2S17_005764</name>
</gene>
<feature type="domain" description="HTH luxR-type" evidence="7">
    <location>
        <begin position="148"/>
        <end position="213"/>
    </location>
</feature>
<dbReference type="CDD" id="cd06170">
    <property type="entry name" value="LuxR_C_like"/>
    <property type="match status" value="1"/>
</dbReference>
<evidence type="ECO:0000256" key="2">
    <source>
        <dbReference type="ARBA" id="ARBA00022553"/>
    </source>
</evidence>
<dbReference type="PROSITE" id="PS00622">
    <property type="entry name" value="HTH_LUXR_1"/>
    <property type="match status" value="1"/>
</dbReference>
<dbReference type="Proteomes" id="UP001238088">
    <property type="component" value="Unassembled WGS sequence"/>
</dbReference>
<dbReference type="InterPro" id="IPR016032">
    <property type="entry name" value="Sig_transdc_resp-reg_C-effctor"/>
</dbReference>